<evidence type="ECO:0000256" key="1">
    <source>
        <dbReference type="SAM" id="MobiDB-lite"/>
    </source>
</evidence>
<dbReference type="EMBL" id="JAPDDS010000010">
    <property type="protein sequence ID" value="MCW1886479.1"/>
    <property type="molecule type" value="Genomic_DNA"/>
</dbReference>
<comment type="caution">
    <text evidence="3">The sequence shown here is derived from an EMBL/GenBank/DDBJ whole genome shotgun (WGS) entry which is preliminary data.</text>
</comment>
<gene>
    <name evidence="3" type="ORF">OKA04_17205</name>
</gene>
<keyword evidence="2" id="KW-1133">Transmembrane helix</keyword>
<evidence type="ECO:0000256" key="2">
    <source>
        <dbReference type="SAM" id="Phobius"/>
    </source>
</evidence>
<dbReference type="RefSeq" id="WP_264502435.1">
    <property type="nucleotide sequence ID" value="NZ_JAPDDS010000010.1"/>
</dbReference>
<dbReference type="Proteomes" id="UP001207930">
    <property type="component" value="Unassembled WGS sequence"/>
</dbReference>
<proteinExistence type="predicted"/>
<protein>
    <submittedName>
        <fullName evidence="3">Uncharacterized protein</fullName>
    </submittedName>
</protein>
<feature type="region of interest" description="Disordered" evidence="1">
    <location>
        <begin position="1"/>
        <end position="20"/>
    </location>
</feature>
<evidence type="ECO:0000313" key="4">
    <source>
        <dbReference type="Proteomes" id="UP001207930"/>
    </source>
</evidence>
<name>A0ABT3FSC1_9BACT</name>
<evidence type="ECO:0000313" key="3">
    <source>
        <dbReference type="EMBL" id="MCW1886479.1"/>
    </source>
</evidence>
<sequence length="288" mass="31710">MVPARRGSITQSASLTRRRRGERRQRTVIHVSKEWVIAGLIGVLLLVAITGLWVMGRKHAVVGGGVQAEVHREGSDAAPEKWHGPIPSVIADRFTKATTHQQRLELVRNPAEVGPAMEAFFKTGPGSKEQITGVYPMTPGTSGDVIFESYGVEIADSPNRMLTVLVDPGGAKVDFECYARTNSVSWDDLLSGKVSEASEVRVILSVDGYYLHGFSDEKKWIHFRTTSPDLPESLNFYLDRQSPLVAEIKDAASQAFRATVSIRSVDGSEKHRQFEITALKALAWVEPD</sequence>
<keyword evidence="4" id="KW-1185">Reference proteome</keyword>
<accession>A0ABT3FSC1</accession>
<keyword evidence="2" id="KW-0472">Membrane</keyword>
<organism evidence="3 4">
    <name type="scientific">Luteolibacter flavescens</name>
    <dbReference type="NCBI Taxonomy" id="1859460"/>
    <lineage>
        <taxon>Bacteria</taxon>
        <taxon>Pseudomonadati</taxon>
        <taxon>Verrucomicrobiota</taxon>
        <taxon>Verrucomicrobiia</taxon>
        <taxon>Verrucomicrobiales</taxon>
        <taxon>Verrucomicrobiaceae</taxon>
        <taxon>Luteolibacter</taxon>
    </lineage>
</organism>
<reference evidence="3 4" key="1">
    <citation type="submission" date="2022-10" db="EMBL/GenBank/DDBJ databases">
        <title>Luteolibacter flavescens strain MCCC 1K03193, whole genome shotgun sequencing project.</title>
        <authorList>
            <person name="Zhao G."/>
            <person name="Shen L."/>
        </authorList>
    </citation>
    <scope>NUCLEOTIDE SEQUENCE [LARGE SCALE GENOMIC DNA]</scope>
    <source>
        <strain evidence="3 4">MCCC 1K03193</strain>
    </source>
</reference>
<keyword evidence="2" id="KW-0812">Transmembrane</keyword>
<feature type="transmembrane region" description="Helical" evidence="2">
    <location>
        <begin position="35"/>
        <end position="55"/>
    </location>
</feature>